<protein>
    <submittedName>
        <fullName evidence="1">Uncharacterized protein</fullName>
    </submittedName>
</protein>
<dbReference type="AlphaFoldDB" id="A0AAV3U994"/>
<evidence type="ECO:0000313" key="1">
    <source>
        <dbReference type="EMBL" id="GAA4956882.1"/>
    </source>
</evidence>
<dbReference type="Proteomes" id="UP001409585">
    <property type="component" value="Unassembled WGS sequence"/>
</dbReference>
<reference evidence="2" key="1">
    <citation type="journal article" date="2019" name="Int. J. Syst. Evol. Microbiol.">
        <title>The Global Catalogue of Microorganisms (GCM) 10K type strain sequencing project: providing services to taxonomists for standard genome sequencing and annotation.</title>
        <authorList>
            <consortium name="The Broad Institute Genomics Platform"/>
            <consortium name="The Broad Institute Genome Sequencing Center for Infectious Disease"/>
            <person name="Wu L."/>
            <person name="Ma J."/>
        </authorList>
    </citation>
    <scope>NUCLEOTIDE SEQUENCE [LARGE SCALE GENOMIC DNA]</scope>
    <source>
        <strain evidence="2">JCM 19134</strain>
    </source>
</reference>
<sequence>MDRRIPELADLAYHPNKLPKDIAGQVELLSEIMGFDIDLATKRDAYVLNALIGVILYRHLDRVQQMGVMEMLIEPTALEHFTRGDISQLVGFVTDVIIQPRWWLWSLSTSELEILFKEREDLQKLMSQYGIGFTITGGLSAYRAGMSIKNGIPGFVLGCTLMYIQNQNTQAAKNELDLRTSNPKSSPFFNR</sequence>
<dbReference type="EMBL" id="BAABLX010000074">
    <property type="protein sequence ID" value="GAA4956882.1"/>
    <property type="molecule type" value="Genomic_DNA"/>
</dbReference>
<dbReference type="RefSeq" id="WP_345426890.1">
    <property type="nucleotide sequence ID" value="NZ_AP031496.1"/>
</dbReference>
<evidence type="ECO:0000313" key="2">
    <source>
        <dbReference type="Proteomes" id="UP001409585"/>
    </source>
</evidence>
<accession>A0AAV3U994</accession>
<organism evidence="1 2">
    <name type="scientific">Halioxenophilus aromaticivorans</name>
    <dbReference type="NCBI Taxonomy" id="1306992"/>
    <lineage>
        <taxon>Bacteria</taxon>
        <taxon>Pseudomonadati</taxon>
        <taxon>Pseudomonadota</taxon>
        <taxon>Gammaproteobacteria</taxon>
        <taxon>Alteromonadales</taxon>
        <taxon>Alteromonadaceae</taxon>
        <taxon>Halioxenophilus</taxon>
    </lineage>
</organism>
<name>A0AAV3U994_9ALTE</name>
<keyword evidence="2" id="KW-1185">Reference proteome</keyword>
<gene>
    <name evidence="1" type="ORF">GCM10025791_41550</name>
</gene>
<proteinExistence type="predicted"/>
<comment type="caution">
    <text evidence="1">The sequence shown here is derived from an EMBL/GenBank/DDBJ whole genome shotgun (WGS) entry which is preliminary data.</text>
</comment>